<accession>A0A8H6FEQ2</accession>
<keyword evidence="3" id="KW-1185">Reference proteome</keyword>
<comment type="caution">
    <text evidence="2">The sequence shown here is derived from an EMBL/GenBank/DDBJ whole genome shotgun (WGS) entry which is preliminary data.</text>
</comment>
<evidence type="ECO:0000313" key="3">
    <source>
        <dbReference type="Proteomes" id="UP000593566"/>
    </source>
</evidence>
<reference evidence="2 3" key="1">
    <citation type="journal article" date="2020" name="Genomics">
        <title>Complete, high-quality genomes from long-read metagenomic sequencing of two wolf lichen thalli reveals enigmatic genome architecture.</title>
        <authorList>
            <person name="McKenzie S.K."/>
            <person name="Walston R.F."/>
            <person name="Allen J.L."/>
        </authorList>
    </citation>
    <scope>NUCLEOTIDE SEQUENCE [LARGE SCALE GENOMIC DNA]</scope>
    <source>
        <strain evidence="2">WasteWater1</strain>
    </source>
</reference>
<evidence type="ECO:0000313" key="2">
    <source>
        <dbReference type="EMBL" id="KAF6225138.1"/>
    </source>
</evidence>
<dbReference type="GeneID" id="59338726"/>
<dbReference type="PANTHER" id="PTHR34598:SF3">
    <property type="entry name" value="OXIDOREDUCTASE AN1597"/>
    <property type="match status" value="1"/>
</dbReference>
<dbReference type="GO" id="GO:0016491">
    <property type="term" value="F:oxidoreductase activity"/>
    <property type="evidence" value="ECO:0007669"/>
    <property type="project" value="InterPro"/>
</dbReference>
<comment type="similarity">
    <text evidence="1">Belongs to the asaB hydroxylase/desaturase family.</text>
</comment>
<dbReference type="NCBIfam" id="NF041278">
    <property type="entry name" value="CmcJ_NvfI_EfuI"/>
    <property type="match status" value="1"/>
</dbReference>
<dbReference type="EMBL" id="JACCJB010000008">
    <property type="protein sequence ID" value="KAF6225138.1"/>
    <property type="molecule type" value="Genomic_DNA"/>
</dbReference>
<dbReference type="PANTHER" id="PTHR34598">
    <property type="entry name" value="BLL6449 PROTEIN"/>
    <property type="match status" value="1"/>
</dbReference>
<dbReference type="Proteomes" id="UP000593566">
    <property type="component" value="Unassembled WGS sequence"/>
</dbReference>
<name>A0A8H6FEQ2_9LECA</name>
<dbReference type="InterPro" id="IPR044053">
    <property type="entry name" value="AsaB-like"/>
</dbReference>
<protein>
    <submittedName>
        <fullName evidence="2">Uncharacterized protein</fullName>
    </submittedName>
</protein>
<organism evidence="2 3">
    <name type="scientific">Letharia lupina</name>
    <dbReference type="NCBI Taxonomy" id="560253"/>
    <lineage>
        <taxon>Eukaryota</taxon>
        <taxon>Fungi</taxon>
        <taxon>Dikarya</taxon>
        <taxon>Ascomycota</taxon>
        <taxon>Pezizomycotina</taxon>
        <taxon>Lecanoromycetes</taxon>
        <taxon>OSLEUM clade</taxon>
        <taxon>Lecanoromycetidae</taxon>
        <taxon>Lecanorales</taxon>
        <taxon>Lecanorineae</taxon>
        <taxon>Parmeliaceae</taxon>
        <taxon>Letharia</taxon>
    </lineage>
</organism>
<sequence>MPENPETPKIKAASDTVEDIAVELIHLVRTDLHEREKPYKLQYDPGNGIPRSNCTNQIYDSIIVRDLRACRESLSFDVNGFTVLDMESKLKPSDFYDEARVKDVYYMELKDLLCQFFDSSRVEILEHSVRHPKRFTLMLAVMAHDSKIRKRHPQFPVSTGEDYEFLQPTSVVHTDFTENSALEASRDVLKVDNEAYSRIMCVKYVSSTGKHLGLLLISGSVWKPLHGPVIDWPLGLCDVKSVNKERDFVASDVVSRTGYTENYLVYYNPEHRWYYLSNQTASELVLFGQTDNQSDYFIGVPHAGFEAPHSASQAKPRESIEARAFIYYE</sequence>
<gene>
    <name evidence="2" type="ORF">HO133_010335</name>
</gene>
<proteinExistence type="inferred from homology"/>
<evidence type="ECO:0000256" key="1">
    <source>
        <dbReference type="ARBA" id="ARBA00023604"/>
    </source>
</evidence>
<dbReference type="RefSeq" id="XP_037154005.1">
    <property type="nucleotide sequence ID" value="XM_037301188.1"/>
</dbReference>
<dbReference type="AlphaFoldDB" id="A0A8H6FEQ2"/>